<dbReference type="Proteomes" id="UP000249886">
    <property type="component" value="Unassembled WGS sequence"/>
</dbReference>
<organism evidence="7 8">
    <name type="scientific">Corynebacterium matruchotii</name>
    <dbReference type="NCBI Taxonomy" id="43768"/>
    <lineage>
        <taxon>Bacteria</taxon>
        <taxon>Bacillati</taxon>
        <taxon>Actinomycetota</taxon>
        <taxon>Actinomycetes</taxon>
        <taxon>Mycobacteriales</taxon>
        <taxon>Corynebacteriaceae</taxon>
        <taxon>Corynebacterium</taxon>
    </lineage>
</organism>
<proteinExistence type="inferred from homology"/>
<evidence type="ECO:0000256" key="2">
    <source>
        <dbReference type="ARBA" id="ARBA00023015"/>
    </source>
</evidence>
<feature type="compositionally biased region" description="Basic residues" evidence="6">
    <location>
        <begin position="197"/>
        <end position="226"/>
    </location>
</feature>
<dbReference type="RefSeq" id="WP_005527035.1">
    <property type="nucleotide sequence ID" value="NZ_CP050134.2"/>
</dbReference>
<dbReference type="GeneID" id="84575092"/>
<dbReference type="GO" id="GO:0003677">
    <property type="term" value="F:DNA binding"/>
    <property type="evidence" value="ECO:0007669"/>
    <property type="project" value="UniProtKB-KW"/>
</dbReference>
<evidence type="ECO:0000256" key="3">
    <source>
        <dbReference type="ARBA" id="ARBA00023125"/>
    </source>
</evidence>
<comment type="similarity">
    <text evidence="1">Belongs to the LysR transcriptional regulatory family.</text>
</comment>
<keyword evidence="3" id="KW-0238">DNA-binding</keyword>
<gene>
    <name evidence="7" type="primary">lysR</name>
    <name evidence="7" type="ORF">NCTC10254_02298</name>
</gene>
<dbReference type="PANTHER" id="PTHR30346">
    <property type="entry name" value="TRANSCRIPTIONAL DUAL REGULATOR HCAR-RELATED"/>
    <property type="match status" value="1"/>
</dbReference>
<evidence type="ECO:0000256" key="6">
    <source>
        <dbReference type="SAM" id="MobiDB-lite"/>
    </source>
</evidence>
<protein>
    <submittedName>
        <fullName evidence="7">LysR family transcriptional regulator</fullName>
    </submittedName>
</protein>
<dbReference type="GO" id="GO:0032993">
    <property type="term" value="C:protein-DNA complex"/>
    <property type="evidence" value="ECO:0007669"/>
    <property type="project" value="TreeGrafter"/>
</dbReference>
<keyword evidence="4" id="KW-0010">Activator</keyword>
<evidence type="ECO:0000313" key="7">
    <source>
        <dbReference type="EMBL" id="SPW33102.1"/>
    </source>
</evidence>
<dbReference type="SUPFAM" id="SSF53850">
    <property type="entry name" value="Periplasmic binding protein-like II"/>
    <property type="match status" value="1"/>
</dbReference>
<keyword evidence="5" id="KW-0804">Transcription</keyword>
<evidence type="ECO:0000256" key="4">
    <source>
        <dbReference type="ARBA" id="ARBA00023159"/>
    </source>
</evidence>
<dbReference type="AlphaFoldDB" id="A0A6H9XVE2"/>
<dbReference type="PANTHER" id="PTHR30346:SF0">
    <property type="entry name" value="HCA OPERON TRANSCRIPTIONAL ACTIVATOR HCAR"/>
    <property type="match status" value="1"/>
</dbReference>
<dbReference type="CDD" id="cd05466">
    <property type="entry name" value="PBP2_LTTR_substrate"/>
    <property type="match status" value="1"/>
</dbReference>
<comment type="caution">
    <text evidence="7">The sequence shown here is derived from an EMBL/GenBank/DDBJ whole genome shotgun (WGS) entry which is preliminary data.</text>
</comment>
<evidence type="ECO:0000313" key="8">
    <source>
        <dbReference type="Proteomes" id="UP000249886"/>
    </source>
</evidence>
<keyword evidence="2" id="KW-0805">Transcription regulation</keyword>
<dbReference type="EMBL" id="UARK01000033">
    <property type="protein sequence ID" value="SPW33102.1"/>
    <property type="molecule type" value="Genomic_DNA"/>
</dbReference>
<name>A0A6H9XVE2_9CORY</name>
<dbReference type="GO" id="GO:0003700">
    <property type="term" value="F:DNA-binding transcription factor activity"/>
    <property type="evidence" value="ECO:0007669"/>
    <property type="project" value="TreeGrafter"/>
</dbReference>
<accession>A0A6H9XVE2</accession>
<feature type="compositionally biased region" description="Polar residues" evidence="6">
    <location>
        <begin position="176"/>
        <end position="186"/>
    </location>
</feature>
<dbReference type="Gene3D" id="3.40.190.10">
    <property type="entry name" value="Periplasmic binding protein-like II"/>
    <property type="match status" value="4"/>
</dbReference>
<evidence type="ECO:0000256" key="5">
    <source>
        <dbReference type="ARBA" id="ARBA00023163"/>
    </source>
</evidence>
<evidence type="ECO:0000256" key="1">
    <source>
        <dbReference type="ARBA" id="ARBA00009437"/>
    </source>
</evidence>
<feature type="region of interest" description="Disordered" evidence="6">
    <location>
        <begin position="174"/>
        <end position="226"/>
    </location>
</feature>
<reference evidence="7 8" key="1">
    <citation type="submission" date="2018-06" db="EMBL/GenBank/DDBJ databases">
        <authorList>
            <consortium name="Pathogen Informatics"/>
            <person name="Doyle S."/>
        </authorList>
    </citation>
    <scope>NUCLEOTIDE SEQUENCE [LARGE SCALE GENOMIC DNA]</scope>
    <source>
        <strain evidence="7 8">NCTC10254</strain>
    </source>
</reference>
<sequence>MLSLSFITGTEPDKWFRRFTDRTDHGGLRTVASDDALAQLLSGDVDVALVRLPDARVTDEMHVVRLYNEQPGIALPVDHTLTLLEQVGEKDIVGELIHYQGSSDIPAIREHLGVVAAGVGVVIAPRPVLKLLSGKKIVHREYHNPTYPSTTIALVWRKTDDSEAIQDFVGIAKGRTPQSTRGSQHANAKPAGQPARKSVKTTTKNRAKKLAGRKPGRRRGGPRRSR</sequence>